<name>A0A2S7DVS9_9XANT</name>
<gene>
    <name evidence="3" type="ORF">XcuCFBP2542_03565</name>
</gene>
<proteinExistence type="inferred from homology"/>
<sequence length="309" mass="33222">MSHFVHPNALCESDTIGEGTRVWAFAHVLPGARLGRDCNICDGVFIESDVVVGDRVTIKCGVQLWDGVRLGDDVFVGPNATFTNDLFPRSRVYPEKFLGTVVESGASIGANATILAGTTIGGGAMIGAGAVVTRSVPPNAIVVGNPARIVGYVSNQDADKTAPLPTAQGVTDTAVPGVKLYQMPSFADMRGSLSVGDFDSFLPFNARRYFLVYGVPTQETRGEHAHKRCHQFLVCVSGSVRVLADDGTRRIDVELNSPNQGIHLPPMIWGTQYKYSKDAVLLVFASEPYDTDEYIRDYSSFKSLTNVGG</sequence>
<dbReference type="Gene3D" id="2.60.120.10">
    <property type="entry name" value="Jelly Rolls"/>
    <property type="match status" value="1"/>
</dbReference>
<dbReference type="PANTHER" id="PTHR43300:SF4">
    <property type="entry name" value="ACYL-[ACYL-CARRIER-PROTEIN]--UDP-N-ACETYLGLUCOSAMINE O-ACYLTRANSFERASE"/>
    <property type="match status" value="1"/>
</dbReference>
<dbReference type="CDD" id="cd03358">
    <property type="entry name" value="LbH_WxcM_N_like"/>
    <property type="match status" value="1"/>
</dbReference>
<dbReference type="Pfam" id="PF00132">
    <property type="entry name" value="Hexapep"/>
    <property type="match status" value="3"/>
</dbReference>
<dbReference type="InterPro" id="IPR008894">
    <property type="entry name" value="QdtA_cupin_dom"/>
</dbReference>
<accession>A0A2S7DVS9</accession>
<keyword evidence="3" id="KW-0413">Isomerase</keyword>
<dbReference type="GO" id="GO:0016853">
    <property type="term" value="F:isomerase activity"/>
    <property type="evidence" value="ECO:0007669"/>
    <property type="project" value="UniProtKB-KW"/>
</dbReference>
<comment type="similarity">
    <text evidence="1">Belongs to the transferase hexapeptide repeat family.</text>
</comment>
<reference evidence="3 4" key="1">
    <citation type="submission" date="2016-08" db="EMBL/GenBank/DDBJ databases">
        <authorList>
            <person name="Seilhamer J.J."/>
        </authorList>
    </citation>
    <scope>NUCLEOTIDE SEQUENCE [LARGE SCALE GENOMIC DNA]</scope>
    <source>
        <strain evidence="3 4">CFBP2542</strain>
    </source>
</reference>
<evidence type="ECO:0000313" key="3">
    <source>
        <dbReference type="EMBL" id="PPU77916.1"/>
    </source>
</evidence>
<dbReference type="CDD" id="cd20292">
    <property type="entry name" value="cupin_QdtA-like"/>
    <property type="match status" value="1"/>
</dbReference>
<dbReference type="AlphaFoldDB" id="A0A2S7DVS9"/>
<dbReference type="EMBL" id="MDED01000004">
    <property type="protein sequence ID" value="PPU77916.1"/>
    <property type="molecule type" value="Genomic_DNA"/>
</dbReference>
<dbReference type="SUPFAM" id="SSF51182">
    <property type="entry name" value="RmlC-like cupins"/>
    <property type="match status" value="1"/>
</dbReference>
<evidence type="ECO:0000313" key="4">
    <source>
        <dbReference type="Proteomes" id="UP000239561"/>
    </source>
</evidence>
<evidence type="ECO:0000259" key="2">
    <source>
        <dbReference type="Pfam" id="PF05523"/>
    </source>
</evidence>
<dbReference type="PANTHER" id="PTHR43300">
    <property type="entry name" value="ACETYLTRANSFERASE"/>
    <property type="match status" value="1"/>
</dbReference>
<dbReference type="Gene3D" id="2.160.10.10">
    <property type="entry name" value="Hexapeptide repeat proteins"/>
    <property type="match status" value="1"/>
</dbReference>
<dbReference type="Pfam" id="PF05523">
    <property type="entry name" value="FdtA"/>
    <property type="match status" value="1"/>
</dbReference>
<organism evidence="3 4">
    <name type="scientific">Xanthomonas cucurbitae</name>
    <dbReference type="NCBI Taxonomy" id="56453"/>
    <lineage>
        <taxon>Bacteria</taxon>
        <taxon>Pseudomonadati</taxon>
        <taxon>Pseudomonadota</taxon>
        <taxon>Gammaproteobacteria</taxon>
        <taxon>Lysobacterales</taxon>
        <taxon>Lysobacteraceae</taxon>
        <taxon>Xanthomonas</taxon>
    </lineage>
</organism>
<dbReference type="InterPro" id="IPR001451">
    <property type="entry name" value="Hexapep"/>
</dbReference>
<dbReference type="InterPro" id="IPR014710">
    <property type="entry name" value="RmlC-like_jellyroll"/>
</dbReference>
<feature type="domain" description="Sugar 3,4-ketoisomerase QdtA cupin" evidence="2">
    <location>
        <begin position="177"/>
        <end position="304"/>
    </location>
</feature>
<dbReference type="InterPro" id="IPR011004">
    <property type="entry name" value="Trimer_LpxA-like_sf"/>
</dbReference>
<protein>
    <submittedName>
        <fullName evidence="3">Isomerase</fullName>
    </submittedName>
</protein>
<dbReference type="SUPFAM" id="SSF51161">
    <property type="entry name" value="Trimeric LpxA-like enzymes"/>
    <property type="match status" value="1"/>
</dbReference>
<evidence type="ECO:0000256" key="1">
    <source>
        <dbReference type="ARBA" id="ARBA00007274"/>
    </source>
</evidence>
<dbReference type="InterPro" id="IPR050179">
    <property type="entry name" value="Trans_hexapeptide_repeat"/>
</dbReference>
<dbReference type="RefSeq" id="WP_104602254.1">
    <property type="nucleotide sequence ID" value="NZ_CP082217.1"/>
</dbReference>
<dbReference type="Proteomes" id="UP000239561">
    <property type="component" value="Unassembled WGS sequence"/>
</dbReference>
<comment type="caution">
    <text evidence="3">The sequence shown here is derived from an EMBL/GenBank/DDBJ whole genome shotgun (WGS) entry which is preliminary data.</text>
</comment>
<dbReference type="InterPro" id="IPR011051">
    <property type="entry name" value="RmlC_Cupin_sf"/>
</dbReference>